<dbReference type="RefSeq" id="WP_119931962.1">
    <property type="nucleotide sequence ID" value="NZ_QZEY01000042.1"/>
</dbReference>
<gene>
    <name evidence="1" type="ORF">D5H75_40555</name>
</gene>
<proteinExistence type="predicted"/>
<dbReference type="AlphaFoldDB" id="A0A3A4AG81"/>
<accession>A0A3A4AG81</accession>
<organism evidence="1 2">
    <name type="scientific">Bailinhaonella thermotolerans</name>
    <dbReference type="NCBI Taxonomy" id="1070861"/>
    <lineage>
        <taxon>Bacteria</taxon>
        <taxon>Bacillati</taxon>
        <taxon>Actinomycetota</taxon>
        <taxon>Actinomycetes</taxon>
        <taxon>Streptosporangiales</taxon>
        <taxon>Streptosporangiaceae</taxon>
        <taxon>Bailinhaonella</taxon>
    </lineage>
</organism>
<protein>
    <submittedName>
        <fullName evidence="1">Uncharacterized protein</fullName>
    </submittedName>
</protein>
<evidence type="ECO:0000313" key="2">
    <source>
        <dbReference type="Proteomes" id="UP000265768"/>
    </source>
</evidence>
<sequence length="84" mass="8344">MTTDTRPAAEPATDAQINAAGSRLAAALTAAGLSATLTGSRRHGGRIVVRATRPSTPATATQPVTLTISAAHAVADLVGALCPR</sequence>
<evidence type="ECO:0000313" key="1">
    <source>
        <dbReference type="EMBL" id="RJL19240.1"/>
    </source>
</evidence>
<reference evidence="1 2" key="1">
    <citation type="submission" date="2018-09" db="EMBL/GenBank/DDBJ databases">
        <title>YIM 75507 draft genome.</title>
        <authorList>
            <person name="Tang S."/>
            <person name="Feng Y."/>
        </authorList>
    </citation>
    <scope>NUCLEOTIDE SEQUENCE [LARGE SCALE GENOMIC DNA]</scope>
    <source>
        <strain evidence="1 2">YIM 75507</strain>
    </source>
</reference>
<keyword evidence="2" id="KW-1185">Reference proteome</keyword>
<comment type="caution">
    <text evidence="1">The sequence shown here is derived from an EMBL/GenBank/DDBJ whole genome shotgun (WGS) entry which is preliminary data.</text>
</comment>
<dbReference type="Proteomes" id="UP000265768">
    <property type="component" value="Unassembled WGS sequence"/>
</dbReference>
<dbReference type="EMBL" id="QZEY01000042">
    <property type="protein sequence ID" value="RJL19240.1"/>
    <property type="molecule type" value="Genomic_DNA"/>
</dbReference>
<name>A0A3A4AG81_9ACTN</name>